<reference evidence="3 4" key="1">
    <citation type="journal article" date="2019" name="Int. J. Syst. Evol. Microbiol.">
        <title>The Global Catalogue of Microorganisms (GCM) 10K type strain sequencing project: providing services to taxonomists for standard genome sequencing and annotation.</title>
        <authorList>
            <consortium name="The Broad Institute Genomics Platform"/>
            <consortium name="The Broad Institute Genome Sequencing Center for Infectious Disease"/>
            <person name="Wu L."/>
            <person name="Ma J."/>
        </authorList>
    </citation>
    <scope>NUCLEOTIDE SEQUENCE [LARGE SCALE GENOMIC DNA]</scope>
    <source>
        <strain evidence="3 4">CGMCC 1.12237</strain>
    </source>
</reference>
<dbReference type="EMBL" id="JBHSKX010000001">
    <property type="protein sequence ID" value="MFC5366199.1"/>
    <property type="molecule type" value="Genomic_DNA"/>
</dbReference>
<dbReference type="InterPro" id="IPR057744">
    <property type="entry name" value="OTAase-like"/>
</dbReference>
<evidence type="ECO:0000313" key="4">
    <source>
        <dbReference type="Proteomes" id="UP001596201"/>
    </source>
</evidence>
<feature type="domain" description="Amidohydrolase-related" evidence="2">
    <location>
        <begin position="50"/>
        <end position="382"/>
    </location>
</feature>
<feature type="compositionally biased region" description="Basic and acidic residues" evidence="1">
    <location>
        <begin position="392"/>
        <end position="402"/>
    </location>
</feature>
<dbReference type="CDD" id="cd01299">
    <property type="entry name" value="Met_dep_hydrolase_A"/>
    <property type="match status" value="1"/>
</dbReference>
<feature type="region of interest" description="Disordered" evidence="1">
    <location>
        <begin position="388"/>
        <end position="411"/>
    </location>
</feature>
<dbReference type="PANTHER" id="PTHR43135">
    <property type="entry name" value="ALPHA-D-RIBOSE 1-METHYLPHOSPHONATE 5-TRIPHOSPHATE DIPHOSPHATASE"/>
    <property type="match status" value="1"/>
</dbReference>
<evidence type="ECO:0000256" key="1">
    <source>
        <dbReference type="SAM" id="MobiDB-lite"/>
    </source>
</evidence>
<keyword evidence="4" id="KW-1185">Reference proteome</keyword>
<dbReference type="AlphaFoldDB" id="A0ABD5R8B1"/>
<evidence type="ECO:0000313" key="3">
    <source>
        <dbReference type="EMBL" id="MFC5366199.1"/>
    </source>
</evidence>
<dbReference type="InterPro" id="IPR032466">
    <property type="entry name" value="Metal_Hydrolase"/>
</dbReference>
<dbReference type="Gene3D" id="2.30.40.10">
    <property type="entry name" value="Urease, subunit C, domain 1"/>
    <property type="match status" value="1"/>
</dbReference>
<sequence>MILRDVRLLSGDEEFEDAAIRVDPDAGTITAVGDAERRADEPVVSLPGRTVLPGLVDAHVHFSLSGERSVEEVVGLSDPELTLVEARNARETLEAGVTGVRAMGASDVDVHVRDAIERGDVPGPRTVANCRSITITGGHGHHLGREIDGPADARKAVREQVKRGAEFIKFMTTGGVTTPGTDPGAVALTDAELDALVDEAHARGVHTATHAHGAAGVKAAVAAGVDTVEHGTFLDDEAIDLMLAEDVTLVPTLSAPYRITRNAAGATTESARKTEQVYEQHIESFRMAAEAGVRIAGGTDAGTPFNFHGANASEMQFMAEYGLGARDAIRAMTETAAEVVGLDGSGTLDPGTHADLLVVAGNPLDDLTVLNDPEAVLKGGDLVAGSLADGEWEGREETDGRTADVTSAARR</sequence>
<dbReference type="InterPro" id="IPR011059">
    <property type="entry name" value="Metal-dep_hydrolase_composite"/>
</dbReference>
<proteinExistence type="predicted"/>
<protein>
    <submittedName>
        <fullName evidence="3">Amidohydrolase family protein</fullName>
    </submittedName>
</protein>
<dbReference type="Pfam" id="PF01979">
    <property type="entry name" value="Amidohydro_1"/>
    <property type="match status" value="1"/>
</dbReference>
<organism evidence="3 4">
    <name type="scientific">Salinirubrum litoreum</name>
    <dbReference type="NCBI Taxonomy" id="1126234"/>
    <lineage>
        <taxon>Archaea</taxon>
        <taxon>Methanobacteriati</taxon>
        <taxon>Methanobacteriota</taxon>
        <taxon>Stenosarchaea group</taxon>
        <taxon>Halobacteria</taxon>
        <taxon>Halobacteriales</taxon>
        <taxon>Haloferacaceae</taxon>
        <taxon>Salinirubrum</taxon>
    </lineage>
</organism>
<comment type="caution">
    <text evidence="3">The sequence shown here is derived from an EMBL/GenBank/DDBJ whole genome shotgun (WGS) entry which is preliminary data.</text>
</comment>
<dbReference type="InterPro" id="IPR051781">
    <property type="entry name" value="Metallo-dep_Hydrolase"/>
</dbReference>
<evidence type="ECO:0000259" key="2">
    <source>
        <dbReference type="Pfam" id="PF01979"/>
    </source>
</evidence>
<name>A0ABD5R8B1_9EURY</name>
<dbReference type="InterPro" id="IPR006680">
    <property type="entry name" value="Amidohydro-rel"/>
</dbReference>
<accession>A0ABD5R8B1</accession>
<dbReference type="SUPFAM" id="SSF51338">
    <property type="entry name" value="Composite domain of metallo-dependent hydrolases"/>
    <property type="match status" value="1"/>
</dbReference>
<dbReference type="SUPFAM" id="SSF51556">
    <property type="entry name" value="Metallo-dependent hydrolases"/>
    <property type="match status" value="1"/>
</dbReference>
<dbReference type="PANTHER" id="PTHR43135:SF3">
    <property type="entry name" value="ALPHA-D-RIBOSE 1-METHYLPHOSPHONATE 5-TRIPHOSPHATE DIPHOSPHATASE"/>
    <property type="match status" value="1"/>
</dbReference>
<dbReference type="Proteomes" id="UP001596201">
    <property type="component" value="Unassembled WGS sequence"/>
</dbReference>
<gene>
    <name evidence="3" type="ORF">ACFPJ5_04560</name>
</gene>
<dbReference type="RefSeq" id="WP_227228449.1">
    <property type="nucleotide sequence ID" value="NZ_JAJCVJ010000001.1"/>
</dbReference>
<dbReference type="Gene3D" id="3.20.20.140">
    <property type="entry name" value="Metal-dependent hydrolases"/>
    <property type="match status" value="1"/>
</dbReference>